<evidence type="ECO:0000256" key="6">
    <source>
        <dbReference type="ARBA" id="ARBA00022679"/>
    </source>
</evidence>
<keyword evidence="9" id="KW-0067">ATP-binding</keyword>
<dbReference type="Gene3D" id="1.10.287.130">
    <property type="match status" value="1"/>
</dbReference>
<proteinExistence type="predicted"/>
<dbReference type="GO" id="GO:0005524">
    <property type="term" value="F:ATP binding"/>
    <property type="evidence" value="ECO:0007669"/>
    <property type="project" value="UniProtKB-KW"/>
</dbReference>
<keyword evidence="6" id="KW-0808">Transferase</keyword>
<dbReference type="Pfam" id="PF02518">
    <property type="entry name" value="HATPase_c"/>
    <property type="match status" value="1"/>
</dbReference>
<dbReference type="InterPro" id="IPR050736">
    <property type="entry name" value="Sensor_HK_Regulatory"/>
</dbReference>
<dbReference type="SUPFAM" id="SSF47384">
    <property type="entry name" value="Homodimeric domain of signal transducing histidine kinase"/>
    <property type="match status" value="1"/>
</dbReference>
<keyword evidence="12" id="KW-0812">Transmembrane</keyword>
<evidence type="ECO:0000259" key="14">
    <source>
        <dbReference type="PROSITE" id="PS50112"/>
    </source>
</evidence>
<feature type="transmembrane region" description="Helical" evidence="12">
    <location>
        <begin position="12"/>
        <end position="31"/>
    </location>
</feature>
<dbReference type="GO" id="GO:0000155">
    <property type="term" value="F:phosphorelay sensor kinase activity"/>
    <property type="evidence" value="ECO:0007669"/>
    <property type="project" value="InterPro"/>
</dbReference>
<evidence type="ECO:0000256" key="11">
    <source>
        <dbReference type="ARBA" id="ARBA00023136"/>
    </source>
</evidence>
<dbReference type="AlphaFoldDB" id="A0A839ITX7"/>
<dbReference type="Proteomes" id="UP000565262">
    <property type="component" value="Unassembled WGS sequence"/>
</dbReference>
<keyword evidence="11 12" id="KW-0472">Membrane</keyword>
<dbReference type="EMBL" id="JACJFM010000020">
    <property type="protein sequence ID" value="MBB1487887.1"/>
    <property type="molecule type" value="Genomic_DNA"/>
</dbReference>
<dbReference type="Pfam" id="PF13426">
    <property type="entry name" value="PAS_9"/>
    <property type="match status" value="1"/>
</dbReference>
<dbReference type="Pfam" id="PF00989">
    <property type="entry name" value="PAS"/>
    <property type="match status" value="1"/>
</dbReference>
<keyword evidence="12" id="KW-1133">Transmembrane helix</keyword>
<sequence length="560" mass="62916">MDARLFTRLIAKPYTTLSIVVVVMTLSHLIYPPHLSMYGPMLTGISILTALLLLNQCYLRKQKRKAEQDSQWFNLVLNHVAETVITVDAKGNILYISPAIKQLCGYLPEELKGHSLLQIVPEHLADKHLKGFQKILEQPLPPGQLARVETRVKHKSGYDVDIELSFQETHYQSQRVFVGVLKNIRNQKARQAAEAERQKLALAVHNSPSGVMITDSEGLIEYANPKLLKMTGFDHDEVLGQTPRIFSSGEKSQADYKKMWQSLLSGNSWYDEFRNKRKDGSHYWVVASIAPMYNEFGKLTHFVSVQEDITSIKQANQAMADAKNLAEQALQARSEFLSNMNHELRTPLNAIIGFAQLLESDPDTPLNTEQMEYTEQIISSGRHLLGLINEVLELARIESGRYQLTPVNTNALSVTRESIAMVQHMSEQHNVHMELLIPEQRLPLVYADPGKLKQILLNLLSNAIKYNRPNGKVTVAIHGSGEDKVRIAIQDTGIGIPENLHDQVFQSFNRLHAEEMDIEGTGIGLALSKNLAELMEGSIGFNSTEEQGSTFWVELPLARG</sequence>
<dbReference type="CDD" id="cd16922">
    <property type="entry name" value="HATPase_EvgS-ArcB-TorS-like"/>
    <property type="match status" value="1"/>
</dbReference>
<dbReference type="NCBIfam" id="TIGR00229">
    <property type="entry name" value="sensory_box"/>
    <property type="match status" value="2"/>
</dbReference>
<organism evidence="16 17">
    <name type="scientific">Oceanospirillum sediminis</name>
    <dbReference type="NCBI Taxonomy" id="2760088"/>
    <lineage>
        <taxon>Bacteria</taxon>
        <taxon>Pseudomonadati</taxon>
        <taxon>Pseudomonadota</taxon>
        <taxon>Gammaproteobacteria</taxon>
        <taxon>Oceanospirillales</taxon>
        <taxon>Oceanospirillaceae</taxon>
        <taxon>Oceanospirillum</taxon>
    </lineage>
</organism>
<dbReference type="PROSITE" id="PS50112">
    <property type="entry name" value="PAS"/>
    <property type="match status" value="2"/>
</dbReference>
<dbReference type="SMART" id="SM00086">
    <property type="entry name" value="PAC"/>
    <property type="match status" value="2"/>
</dbReference>
<dbReference type="InterPro" id="IPR013767">
    <property type="entry name" value="PAS_fold"/>
</dbReference>
<dbReference type="InterPro" id="IPR036890">
    <property type="entry name" value="HATPase_C_sf"/>
</dbReference>
<dbReference type="InterPro" id="IPR003661">
    <property type="entry name" value="HisK_dim/P_dom"/>
</dbReference>
<dbReference type="CDD" id="cd00082">
    <property type="entry name" value="HisKA"/>
    <property type="match status" value="1"/>
</dbReference>
<dbReference type="InterPro" id="IPR000700">
    <property type="entry name" value="PAS-assoc_C"/>
</dbReference>
<evidence type="ECO:0000259" key="13">
    <source>
        <dbReference type="PROSITE" id="PS50109"/>
    </source>
</evidence>
<dbReference type="InterPro" id="IPR004358">
    <property type="entry name" value="Sig_transdc_His_kin-like_C"/>
</dbReference>
<evidence type="ECO:0000313" key="17">
    <source>
        <dbReference type="Proteomes" id="UP000565262"/>
    </source>
</evidence>
<dbReference type="InterPro" id="IPR003594">
    <property type="entry name" value="HATPase_dom"/>
</dbReference>
<dbReference type="PROSITE" id="PS50113">
    <property type="entry name" value="PAC"/>
    <property type="match status" value="1"/>
</dbReference>
<evidence type="ECO:0000256" key="9">
    <source>
        <dbReference type="ARBA" id="ARBA00022840"/>
    </source>
</evidence>
<dbReference type="PROSITE" id="PS50109">
    <property type="entry name" value="HIS_KIN"/>
    <property type="match status" value="1"/>
</dbReference>
<dbReference type="InterPro" id="IPR001610">
    <property type="entry name" value="PAC"/>
</dbReference>
<dbReference type="PRINTS" id="PR00344">
    <property type="entry name" value="BCTRLSENSOR"/>
</dbReference>
<dbReference type="InterPro" id="IPR005467">
    <property type="entry name" value="His_kinase_dom"/>
</dbReference>
<evidence type="ECO:0000256" key="12">
    <source>
        <dbReference type="SAM" id="Phobius"/>
    </source>
</evidence>
<dbReference type="InterPro" id="IPR036097">
    <property type="entry name" value="HisK_dim/P_sf"/>
</dbReference>
<keyword evidence="7" id="KW-0547">Nucleotide-binding</keyword>
<keyword evidence="10" id="KW-0902">Two-component regulatory system</keyword>
<dbReference type="SUPFAM" id="SSF55785">
    <property type="entry name" value="PYP-like sensor domain (PAS domain)"/>
    <property type="match status" value="2"/>
</dbReference>
<feature type="transmembrane region" description="Helical" evidence="12">
    <location>
        <begin position="37"/>
        <end position="55"/>
    </location>
</feature>
<comment type="caution">
    <text evidence="16">The sequence shown here is derived from an EMBL/GenBank/DDBJ whole genome shotgun (WGS) entry which is preliminary data.</text>
</comment>
<dbReference type="Gene3D" id="3.30.565.10">
    <property type="entry name" value="Histidine kinase-like ATPase, C-terminal domain"/>
    <property type="match status" value="1"/>
</dbReference>
<evidence type="ECO:0000256" key="2">
    <source>
        <dbReference type="ARBA" id="ARBA00004236"/>
    </source>
</evidence>
<dbReference type="SMART" id="SM00388">
    <property type="entry name" value="HisKA"/>
    <property type="match status" value="1"/>
</dbReference>
<dbReference type="SMART" id="SM00387">
    <property type="entry name" value="HATPase_c"/>
    <property type="match status" value="1"/>
</dbReference>
<dbReference type="PANTHER" id="PTHR43711">
    <property type="entry name" value="TWO-COMPONENT HISTIDINE KINASE"/>
    <property type="match status" value="1"/>
</dbReference>
<dbReference type="EC" id="2.7.13.3" evidence="3"/>
<comment type="catalytic activity">
    <reaction evidence="1">
        <text>ATP + protein L-histidine = ADP + protein N-phospho-L-histidine.</text>
        <dbReference type="EC" id="2.7.13.3"/>
    </reaction>
</comment>
<keyword evidence="5" id="KW-0597">Phosphoprotein</keyword>
<reference evidence="16 17" key="1">
    <citation type="submission" date="2020-08" db="EMBL/GenBank/DDBJ databases">
        <title>Oceanospirillum sp. nov. isolated from marine sediment.</title>
        <authorList>
            <person name="Ji X."/>
        </authorList>
    </citation>
    <scope>NUCLEOTIDE SEQUENCE [LARGE SCALE GENOMIC DNA]</scope>
    <source>
        <strain evidence="16 17">D5</strain>
    </source>
</reference>
<protein>
    <recommendedName>
        <fullName evidence="3">histidine kinase</fullName>
        <ecNumber evidence="3">2.7.13.3</ecNumber>
    </recommendedName>
</protein>
<accession>A0A839ITX7</accession>
<dbReference type="PANTHER" id="PTHR43711:SF1">
    <property type="entry name" value="HISTIDINE KINASE 1"/>
    <property type="match status" value="1"/>
</dbReference>
<name>A0A839ITX7_9GAMM</name>
<dbReference type="Gene3D" id="3.30.450.20">
    <property type="entry name" value="PAS domain"/>
    <property type="match status" value="2"/>
</dbReference>
<evidence type="ECO:0000256" key="10">
    <source>
        <dbReference type="ARBA" id="ARBA00023012"/>
    </source>
</evidence>
<keyword evidence="17" id="KW-1185">Reference proteome</keyword>
<feature type="domain" description="Histidine kinase" evidence="13">
    <location>
        <begin position="339"/>
        <end position="559"/>
    </location>
</feature>
<dbReference type="FunFam" id="3.30.565.10:FF:000023">
    <property type="entry name" value="PAS domain-containing sensor histidine kinase"/>
    <property type="match status" value="1"/>
</dbReference>
<keyword evidence="8 16" id="KW-0418">Kinase</keyword>
<evidence type="ECO:0000256" key="1">
    <source>
        <dbReference type="ARBA" id="ARBA00000085"/>
    </source>
</evidence>
<evidence type="ECO:0000313" key="16">
    <source>
        <dbReference type="EMBL" id="MBB1487887.1"/>
    </source>
</evidence>
<evidence type="ECO:0000256" key="3">
    <source>
        <dbReference type="ARBA" id="ARBA00012438"/>
    </source>
</evidence>
<dbReference type="InterPro" id="IPR000014">
    <property type="entry name" value="PAS"/>
</dbReference>
<dbReference type="SUPFAM" id="SSF55874">
    <property type="entry name" value="ATPase domain of HSP90 chaperone/DNA topoisomerase II/histidine kinase"/>
    <property type="match status" value="1"/>
</dbReference>
<dbReference type="GO" id="GO:0006355">
    <property type="term" value="P:regulation of DNA-templated transcription"/>
    <property type="evidence" value="ECO:0007669"/>
    <property type="project" value="InterPro"/>
</dbReference>
<feature type="domain" description="PAS" evidence="14">
    <location>
        <begin position="196"/>
        <end position="242"/>
    </location>
</feature>
<dbReference type="RefSeq" id="WP_182809664.1">
    <property type="nucleotide sequence ID" value="NZ_JACJFM010000020.1"/>
</dbReference>
<dbReference type="Pfam" id="PF00512">
    <property type="entry name" value="HisKA"/>
    <property type="match status" value="1"/>
</dbReference>
<dbReference type="InterPro" id="IPR035965">
    <property type="entry name" value="PAS-like_dom_sf"/>
</dbReference>
<evidence type="ECO:0000256" key="4">
    <source>
        <dbReference type="ARBA" id="ARBA00022475"/>
    </source>
</evidence>
<dbReference type="CDD" id="cd00130">
    <property type="entry name" value="PAS"/>
    <property type="match status" value="2"/>
</dbReference>
<evidence type="ECO:0000259" key="15">
    <source>
        <dbReference type="PROSITE" id="PS50113"/>
    </source>
</evidence>
<dbReference type="GO" id="GO:0005886">
    <property type="term" value="C:plasma membrane"/>
    <property type="evidence" value="ECO:0007669"/>
    <property type="project" value="UniProtKB-SubCell"/>
</dbReference>
<comment type="subcellular location">
    <subcellularLocation>
        <location evidence="2">Cell membrane</location>
    </subcellularLocation>
</comment>
<dbReference type="SMART" id="SM00091">
    <property type="entry name" value="PAS"/>
    <property type="match status" value="2"/>
</dbReference>
<evidence type="ECO:0000256" key="5">
    <source>
        <dbReference type="ARBA" id="ARBA00022553"/>
    </source>
</evidence>
<feature type="domain" description="PAS" evidence="14">
    <location>
        <begin position="69"/>
        <end position="143"/>
    </location>
</feature>
<gene>
    <name evidence="16" type="ORF">H4O21_14875</name>
</gene>
<evidence type="ECO:0000256" key="7">
    <source>
        <dbReference type="ARBA" id="ARBA00022741"/>
    </source>
</evidence>
<feature type="domain" description="PAC" evidence="15">
    <location>
        <begin position="269"/>
        <end position="321"/>
    </location>
</feature>
<keyword evidence="4" id="KW-1003">Cell membrane</keyword>
<evidence type="ECO:0000256" key="8">
    <source>
        <dbReference type="ARBA" id="ARBA00022777"/>
    </source>
</evidence>